<feature type="region of interest" description="Disordered" evidence="1">
    <location>
        <begin position="82"/>
        <end position="111"/>
    </location>
</feature>
<evidence type="ECO:0000256" key="1">
    <source>
        <dbReference type="SAM" id="MobiDB-lite"/>
    </source>
</evidence>
<feature type="compositionally biased region" description="Basic and acidic residues" evidence="1">
    <location>
        <begin position="97"/>
        <end position="107"/>
    </location>
</feature>
<organism evidence="2 3">
    <name type="scientific">Coprinellus micaceus</name>
    <name type="common">Glistening ink-cap mushroom</name>
    <name type="synonym">Coprinus micaceus</name>
    <dbReference type="NCBI Taxonomy" id="71717"/>
    <lineage>
        <taxon>Eukaryota</taxon>
        <taxon>Fungi</taxon>
        <taxon>Dikarya</taxon>
        <taxon>Basidiomycota</taxon>
        <taxon>Agaricomycotina</taxon>
        <taxon>Agaricomycetes</taxon>
        <taxon>Agaricomycetidae</taxon>
        <taxon>Agaricales</taxon>
        <taxon>Agaricineae</taxon>
        <taxon>Psathyrellaceae</taxon>
        <taxon>Coprinellus</taxon>
    </lineage>
</organism>
<protein>
    <submittedName>
        <fullName evidence="2">Uncharacterized protein</fullName>
    </submittedName>
</protein>
<dbReference type="Gene3D" id="3.40.50.1460">
    <property type="match status" value="1"/>
</dbReference>
<comment type="caution">
    <text evidence="2">The sequence shown here is derived from an EMBL/GenBank/DDBJ whole genome shotgun (WGS) entry which is preliminary data.</text>
</comment>
<sequence length="763" mass="84257">MYVESLIWTQNLEAACLDANRFQNFLTGILKVPEEHIISLRDAQATRQGIINGFGVLERISESYYEKSQGKVEGALVGDNAKGIEGDRAGGKAGDTVGDKPGDKPQEPRLGPSMIIFFAGHGARSPKPDGWGEWAPDSTHVEMLCPSDIGMPLPDVGEEKPEDEGGKGEDANEDENAGPVAKDEDGKGVKVVEGIPDRTICWLLNGLSERRGNNITLILDCCHSAGINRGGGVESGTIARRMLHPPPLSGKADLLVEWSLTDEERLDEENPGRAMKQAEGFGGKFQDSHVLLSACGKEQTAREKNRSGIFTNALMKVLEEEFGPTKQLLRAALTYSTLMAYLNMPEFQTPHCEGSNINKVLFTRQGSVSDPLFIPCRKTKMTVAGKQDKWILTLDAGTAQGIAPGELFSIHANDLPVGGAKTNPEIGFLIATEVNTATSLLNYPDPLKKFPKGKHFYARRVDWSKDPPKIFCEDSAWLDKVFPLDDPKKKIVRVDNKEDAQVILELTSQNKVRFLRSSQAFLDKCQVPSFTVSTTRHKAIRAAVGGLQHFNSHLHRQGTKAFPEVRMELHFLEPERQADGRDLTPDEAQLPENFKLTGSNLLVDELTILKLPDPEMEEKPLGVTLYNDGDHPIYPYLFYFDPNDLTITPWYLVPTGAGLGKVDPPLRAKSKFCIGYGNGAAAPWSFHFVNGRTKDVGYFKLFLSHSPANFESLIRETSPFDEWDRAASRGGRIDPTNEVNTRNFSWGAKVFTVIQELDNGEPK</sequence>
<proteinExistence type="predicted"/>
<reference evidence="2 3" key="1">
    <citation type="journal article" date="2019" name="Nat. Ecol. Evol.">
        <title>Megaphylogeny resolves global patterns of mushroom evolution.</title>
        <authorList>
            <person name="Varga T."/>
            <person name="Krizsan K."/>
            <person name="Foldi C."/>
            <person name="Dima B."/>
            <person name="Sanchez-Garcia M."/>
            <person name="Sanchez-Ramirez S."/>
            <person name="Szollosi G.J."/>
            <person name="Szarkandi J.G."/>
            <person name="Papp V."/>
            <person name="Albert L."/>
            <person name="Andreopoulos W."/>
            <person name="Angelini C."/>
            <person name="Antonin V."/>
            <person name="Barry K.W."/>
            <person name="Bougher N.L."/>
            <person name="Buchanan P."/>
            <person name="Buyck B."/>
            <person name="Bense V."/>
            <person name="Catcheside P."/>
            <person name="Chovatia M."/>
            <person name="Cooper J."/>
            <person name="Damon W."/>
            <person name="Desjardin D."/>
            <person name="Finy P."/>
            <person name="Geml J."/>
            <person name="Haridas S."/>
            <person name="Hughes K."/>
            <person name="Justo A."/>
            <person name="Karasinski D."/>
            <person name="Kautmanova I."/>
            <person name="Kiss B."/>
            <person name="Kocsube S."/>
            <person name="Kotiranta H."/>
            <person name="LaButti K.M."/>
            <person name="Lechner B.E."/>
            <person name="Liimatainen K."/>
            <person name="Lipzen A."/>
            <person name="Lukacs Z."/>
            <person name="Mihaltcheva S."/>
            <person name="Morgado L.N."/>
            <person name="Niskanen T."/>
            <person name="Noordeloos M.E."/>
            <person name="Ohm R.A."/>
            <person name="Ortiz-Santana B."/>
            <person name="Ovrebo C."/>
            <person name="Racz N."/>
            <person name="Riley R."/>
            <person name="Savchenko A."/>
            <person name="Shiryaev A."/>
            <person name="Soop K."/>
            <person name="Spirin V."/>
            <person name="Szebenyi C."/>
            <person name="Tomsovsky M."/>
            <person name="Tulloss R.E."/>
            <person name="Uehling J."/>
            <person name="Grigoriev I.V."/>
            <person name="Vagvolgyi C."/>
            <person name="Papp T."/>
            <person name="Martin F.M."/>
            <person name="Miettinen O."/>
            <person name="Hibbett D.S."/>
            <person name="Nagy L.G."/>
        </authorList>
    </citation>
    <scope>NUCLEOTIDE SEQUENCE [LARGE SCALE GENOMIC DNA]</scope>
    <source>
        <strain evidence="2 3">FP101781</strain>
    </source>
</reference>
<dbReference type="AlphaFoldDB" id="A0A4Y7SYT5"/>
<evidence type="ECO:0000313" key="2">
    <source>
        <dbReference type="EMBL" id="TEB26798.1"/>
    </source>
</evidence>
<dbReference type="Proteomes" id="UP000298030">
    <property type="component" value="Unassembled WGS sequence"/>
</dbReference>
<dbReference type="OrthoDB" id="3223806at2759"/>
<dbReference type="EMBL" id="QPFP01000045">
    <property type="protein sequence ID" value="TEB26798.1"/>
    <property type="molecule type" value="Genomic_DNA"/>
</dbReference>
<accession>A0A4Y7SYT5</accession>
<name>A0A4Y7SYT5_COPMI</name>
<feature type="region of interest" description="Disordered" evidence="1">
    <location>
        <begin position="148"/>
        <end position="186"/>
    </location>
</feature>
<feature type="compositionally biased region" description="Basic and acidic residues" evidence="1">
    <location>
        <begin position="157"/>
        <end position="170"/>
    </location>
</feature>
<evidence type="ECO:0000313" key="3">
    <source>
        <dbReference type="Proteomes" id="UP000298030"/>
    </source>
</evidence>
<keyword evidence="3" id="KW-1185">Reference proteome</keyword>
<gene>
    <name evidence="2" type="ORF">FA13DRAFT_1737003</name>
</gene>